<name>A0ABP8CP07_9FLAO</name>
<accession>A0ABP8CP07</accession>
<keyword evidence="2" id="KW-0418">Kinase</keyword>
<dbReference type="InterPro" id="IPR031314">
    <property type="entry name" value="DNK_dom"/>
</dbReference>
<dbReference type="InterPro" id="IPR027417">
    <property type="entry name" value="P-loop_NTPase"/>
</dbReference>
<evidence type="ECO:0000259" key="1">
    <source>
        <dbReference type="Pfam" id="PF01712"/>
    </source>
</evidence>
<gene>
    <name evidence="2" type="ORF">GCM10022292_08270</name>
</gene>
<keyword evidence="2" id="KW-0808">Transferase</keyword>
<reference evidence="3" key="1">
    <citation type="journal article" date="2019" name="Int. J. Syst. Evol. Microbiol.">
        <title>The Global Catalogue of Microorganisms (GCM) 10K type strain sequencing project: providing services to taxonomists for standard genome sequencing and annotation.</title>
        <authorList>
            <consortium name="The Broad Institute Genomics Platform"/>
            <consortium name="The Broad Institute Genome Sequencing Center for Infectious Disease"/>
            <person name="Wu L."/>
            <person name="Ma J."/>
        </authorList>
    </citation>
    <scope>NUCLEOTIDE SEQUENCE [LARGE SCALE GENOMIC DNA]</scope>
    <source>
        <strain evidence="3">JCM 17633</strain>
    </source>
</reference>
<evidence type="ECO:0000313" key="3">
    <source>
        <dbReference type="Proteomes" id="UP001501682"/>
    </source>
</evidence>
<dbReference type="RefSeq" id="WP_344712811.1">
    <property type="nucleotide sequence ID" value="NZ_BAABCB010000006.1"/>
</dbReference>
<keyword evidence="3" id="KW-1185">Reference proteome</keyword>
<sequence length="191" mass="22704">MQIYIEGLPGIGKTELAKRIHSELGMENIYLENIEVESIKNLQKQTDDEYALESQLIFLNSKLKQQSIVKDNSVLDYELLLKTKTFASHFLNKSQQELISDFLSYSNYQPNKKSIYIFLKAENLIVLERIKKRGRKYERNYSIDFLESLENYYNEHIKCSQNNWQIINYNDFEIGFKDVKKIINEYYGQNN</sequence>
<dbReference type="Pfam" id="PF01712">
    <property type="entry name" value="dNK"/>
    <property type="match status" value="1"/>
</dbReference>
<dbReference type="GO" id="GO:0016301">
    <property type="term" value="F:kinase activity"/>
    <property type="evidence" value="ECO:0007669"/>
    <property type="project" value="UniProtKB-KW"/>
</dbReference>
<dbReference type="SUPFAM" id="SSF52540">
    <property type="entry name" value="P-loop containing nucleoside triphosphate hydrolases"/>
    <property type="match status" value="1"/>
</dbReference>
<dbReference type="Gene3D" id="3.40.50.300">
    <property type="entry name" value="P-loop containing nucleotide triphosphate hydrolases"/>
    <property type="match status" value="1"/>
</dbReference>
<comment type="caution">
    <text evidence="2">The sequence shown here is derived from an EMBL/GenBank/DDBJ whole genome shotgun (WGS) entry which is preliminary data.</text>
</comment>
<feature type="domain" description="Deoxynucleoside kinase" evidence="1">
    <location>
        <begin position="3"/>
        <end position="183"/>
    </location>
</feature>
<proteinExistence type="predicted"/>
<dbReference type="Proteomes" id="UP001501682">
    <property type="component" value="Unassembled WGS sequence"/>
</dbReference>
<dbReference type="EMBL" id="BAABCB010000006">
    <property type="protein sequence ID" value="GAA4241519.1"/>
    <property type="molecule type" value="Genomic_DNA"/>
</dbReference>
<evidence type="ECO:0000313" key="2">
    <source>
        <dbReference type="EMBL" id="GAA4241519.1"/>
    </source>
</evidence>
<protein>
    <submittedName>
        <fullName evidence="2">Deoxynucleoside kinase</fullName>
    </submittedName>
</protein>
<organism evidence="2 3">
    <name type="scientific">Winogradskyella damuponensis</name>
    <dbReference type="NCBI Taxonomy" id="943939"/>
    <lineage>
        <taxon>Bacteria</taxon>
        <taxon>Pseudomonadati</taxon>
        <taxon>Bacteroidota</taxon>
        <taxon>Flavobacteriia</taxon>
        <taxon>Flavobacteriales</taxon>
        <taxon>Flavobacteriaceae</taxon>
        <taxon>Winogradskyella</taxon>
    </lineage>
</organism>